<evidence type="ECO:0000256" key="1">
    <source>
        <dbReference type="SAM" id="MobiDB-lite"/>
    </source>
</evidence>
<keyword evidence="2" id="KW-1185">Reference proteome</keyword>
<proteinExistence type="predicted"/>
<dbReference type="WBParaSite" id="L893_g19637.t1">
    <property type="protein sequence ID" value="L893_g19637.t1"/>
    <property type="gene ID" value="L893_g19637"/>
</dbReference>
<evidence type="ECO:0000313" key="3">
    <source>
        <dbReference type="WBParaSite" id="L893_g19637.t1"/>
    </source>
</evidence>
<organism evidence="2 3">
    <name type="scientific">Steinernema glaseri</name>
    <dbReference type="NCBI Taxonomy" id="37863"/>
    <lineage>
        <taxon>Eukaryota</taxon>
        <taxon>Metazoa</taxon>
        <taxon>Ecdysozoa</taxon>
        <taxon>Nematoda</taxon>
        <taxon>Chromadorea</taxon>
        <taxon>Rhabditida</taxon>
        <taxon>Tylenchina</taxon>
        <taxon>Panagrolaimomorpha</taxon>
        <taxon>Strongyloidoidea</taxon>
        <taxon>Steinernematidae</taxon>
        <taxon>Steinernema</taxon>
    </lineage>
</organism>
<feature type="compositionally biased region" description="Basic and acidic residues" evidence="1">
    <location>
        <begin position="40"/>
        <end position="51"/>
    </location>
</feature>
<evidence type="ECO:0000313" key="2">
    <source>
        <dbReference type="Proteomes" id="UP000095287"/>
    </source>
</evidence>
<accession>A0A1I7YTC7</accession>
<dbReference type="AlphaFoldDB" id="A0A1I7YTC7"/>
<sequence>MASLGALSPPPARSSLVATAPPRDKHVTPPASIVSSVPRGNEEGPKREKQKGIIHKRSCFGAARELLLLPRRRAGMPPAIDKRAAESTHQSVSYVHVLVVGPEGQRRRLLRVLPVPFFAPFRALDLSAYFSAVRDPLRSRRRKQLARCFPPNSDVLRPKSCEFARSRESGRSVATKQSDYCPAPRIRKLDLCRFGFVFRGLPGSRKVQCCSEASLLCVP</sequence>
<feature type="region of interest" description="Disordered" evidence="1">
    <location>
        <begin position="1"/>
        <end position="52"/>
    </location>
</feature>
<reference evidence="3" key="1">
    <citation type="submission" date="2016-11" db="UniProtKB">
        <authorList>
            <consortium name="WormBaseParasite"/>
        </authorList>
    </citation>
    <scope>IDENTIFICATION</scope>
</reference>
<dbReference type="Proteomes" id="UP000095287">
    <property type="component" value="Unplaced"/>
</dbReference>
<protein>
    <submittedName>
        <fullName evidence="3">Uncharacterized protein</fullName>
    </submittedName>
</protein>
<name>A0A1I7YTC7_9BILA</name>